<dbReference type="Pfam" id="PF00535">
    <property type="entry name" value="Glycos_transf_2"/>
    <property type="match status" value="1"/>
</dbReference>
<dbReference type="EMBL" id="PYLO01000002">
    <property type="protein sequence ID" value="PST37630.1"/>
    <property type="molecule type" value="Genomic_DNA"/>
</dbReference>
<evidence type="ECO:0000259" key="1">
    <source>
        <dbReference type="Pfam" id="PF00535"/>
    </source>
</evidence>
<dbReference type="InterPro" id="IPR001173">
    <property type="entry name" value="Glyco_trans_2-like"/>
</dbReference>
<evidence type="ECO:0000313" key="2">
    <source>
        <dbReference type="EMBL" id="PST37630.1"/>
    </source>
</evidence>
<sequence length="245" mass="27670">MEDKALLSTEEASGAEKAELLIVIPAYNEAENIERVVNHLTANFPQYDYVVVNDGSRDETAAICQRNGYNLLNLPVNLGLAGAFQAGLKYADKYGYQYAVQLDGDGQHRPEYLESMIKKMEEGYDIVIGSRFVGEKKPFTMRMLGSNLIEMAIRFTTGVNIKDPTSGMRMFSKRMIREFASGLNYGPEPDTVSYLIRQGARVAEVPVIMDERILGVSYLTPVNAMRYMLKMLISILLIQNFRKRR</sequence>
<dbReference type="InterPro" id="IPR029044">
    <property type="entry name" value="Nucleotide-diphossugar_trans"/>
</dbReference>
<dbReference type="GeneID" id="79839042"/>
<gene>
    <name evidence="2" type="ORF">C7U56_06990</name>
</gene>
<dbReference type="Proteomes" id="UP000241048">
    <property type="component" value="Unassembled WGS sequence"/>
</dbReference>
<name>A0A2T3FQU5_9CLOT</name>
<feature type="domain" description="Glycosyltransferase 2-like" evidence="1">
    <location>
        <begin position="22"/>
        <end position="178"/>
    </location>
</feature>
<dbReference type="PANTHER" id="PTHR48090:SF7">
    <property type="entry name" value="RFBJ PROTEIN"/>
    <property type="match status" value="1"/>
</dbReference>
<reference evidence="2 3" key="1">
    <citation type="submission" date="2018-03" db="EMBL/GenBank/DDBJ databases">
        <title>Lachnoclostridium SNUG30386 gen.nov., sp.nov., isolated from human faeces.</title>
        <authorList>
            <person name="Seo B."/>
            <person name="Jeon K."/>
            <person name="Ko G."/>
        </authorList>
    </citation>
    <scope>NUCLEOTIDE SEQUENCE [LARGE SCALE GENOMIC DNA]</scope>
    <source>
        <strain evidence="2 3">SNUG30386</strain>
    </source>
</reference>
<dbReference type="SUPFAM" id="SSF53448">
    <property type="entry name" value="Nucleotide-diphospho-sugar transferases"/>
    <property type="match status" value="1"/>
</dbReference>
<dbReference type="Gene3D" id="3.90.550.10">
    <property type="entry name" value="Spore Coat Polysaccharide Biosynthesis Protein SpsA, Chain A"/>
    <property type="match status" value="1"/>
</dbReference>
<keyword evidence="3" id="KW-1185">Reference proteome</keyword>
<evidence type="ECO:0000313" key="3">
    <source>
        <dbReference type="Proteomes" id="UP000241048"/>
    </source>
</evidence>
<dbReference type="InterPro" id="IPR050256">
    <property type="entry name" value="Glycosyltransferase_2"/>
</dbReference>
<protein>
    <submittedName>
        <fullName evidence="2">Glycosyl transferase family 2</fullName>
    </submittedName>
</protein>
<dbReference type="AlphaFoldDB" id="A0A2T3FQU5"/>
<dbReference type="PANTHER" id="PTHR48090">
    <property type="entry name" value="UNDECAPRENYL-PHOSPHATE 4-DEOXY-4-FORMAMIDO-L-ARABINOSE TRANSFERASE-RELATED"/>
    <property type="match status" value="1"/>
</dbReference>
<dbReference type="GO" id="GO:0016740">
    <property type="term" value="F:transferase activity"/>
    <property type="evidence" value="ECO:0007669"/>
    <property type="project" value="UniProtKB-KW"/>
</dbReference>
<organism evidence="2 3">
    <name type="scientific">Clostridium fessum</name>
    <dbReference type="NCBI Taxonomy" id="2126740"/>
    <lineage>
        <taxon>Bacteria</taxon>
        <taxon>Bacillati</taxon>
        <taxon>Bacillota</taxon>
        <taxon>Clostridia</taxon>
        <taxon>Eubacteriales</taxon>
        <taxon>Clostridiaceae</taxon>
        <taxon>Clostridium</taxon>
    </lineage>
</organism>
<proteinExistence type="predicted"/>
<keyword evidence="2" id="KW-0808">Transferase</keyword>
<dbReference type="CDD" id="cd04179">
    <property type="entry name" value="DPM_DPG-synthase_like"/>
    <property type="match status" value="1"/>
</dbReference>
<accession>A0A2T3FQU5</accession>
<dbReference type="RefSeq" id="WP_107000710.1">
    <property type="nucleotide sequence ID" value="NZ_DBFCBK010000032.1"/>
</dbReference>
<comment type="caution">
    <text evidence="2">The sequence shown here is derived from an EMBL/GenBank/DDBJ whole genome shotgun (WGS) entry which is preliminary data.</text>
</comment>